<comment type="subcellular location">
    <subcellularLocation>
        <location evidence="1">Membrane</location>
    </subcellularLocation>
</comment>
<dbReference type="PANTHER" id="PTHR35603:SF2">
    <property type="entry name" value="OUTER MEMBRANE LIPOPROTEIN"/>
    <property type="match status" value="1"/>
</dbReference>
<proteinExistence type="predicted"/>
<dbReference type="Proteomes" id="UP000252707">
    <property type="component" value="Unassembled WGS sequence"/>
</dbReference>
<keyword evidence="4" id="KW-0812">Transmembrane</keyword>
<name>A0A369CER4_9GAMM</name>
<dbReference type="AlphaFoldDB" id="A0A369CER4"/>
<reference evidence="6 7" key="1">
    <citation type="submission" date="2018-07" db="EMBL/GenBank/DDBJ databases">
        <title>Genomic Encyclopedia of Type Strains, Phase IV (KMG-IV): sequencing the most valuable type-strain genomes for metagenomic binning, comparative biology and taxonomic classification.</title>
        <authorList>
            <person name="Goeker M."/>
        </authorList>
    </citation>
    <scope>NUCLEOTIDE SEQUENCE [LARGE SCALE GENOMIC DNA]</scope>
    <source>
        <strain evidence="6 7">DSM 26407</strain>
    </source>
</reference>
<dbReference type="RefSeq" id="WP_114279359.1">
    <property type="nucleotide sequence ID" value="NZ_QPJY01000003.1"/>
</dbReference>
<dbReference type="OrthoDB" id="9132795at2"/>
<evidence type="ECO:0000256" key="2">
    <source>
        <dbReference type="ARBA" id="ARBA00023136"/>
    </source>
</evidence>
<feature type="compositionally biased region" description="Basic and acidic residues" evidence="3">
    <location>
        <begin position="161"/>
        <end position="172"/>
    </location>
</feature>
<feature type="transmembrane region" description="Helical" evidence="4">
    <location>
        <begin position="6"/>
        <end position="28"/>
    </location>
</feature>
<dbReference type="InterPro" id="IPR051407">
    <property type="entry name" value="Bact_OM_lipoprot/Surf_antigen"/>
</dbReference>
<dbReference type="InterPro" id="IPR008816">
    <property type="entry name" value="Gly_zipper_2TM_dom"/>
</dbReference>
<dbReference type="EMBL" id="QPJY01000003">
    <property type="protein sequence ID" value="RCX31176.1"/>
    <property type="molecule type" value="Genomic_DNA"/>
</dbReference>
<organism evidence="6 7">
    <name type="scientific">Thioalbus denitrificans</name>
    <dbReference type="NCBI Taxonomy" id="547122"/>
    <lineage>
        <taxon>Bacteria</taxon>
        <taxon>Pseudomonadati</taxon>
        <taxon>Pseudomonadota</taxon>
        <taxon>Gammaproteobacteria</taxon>
        <taxon>Chromatiales</taxon>
        <taxon>Ectothiorhodospiraceae</taxon>
        <taxon>Thioalbus</taxon>
    </lineage>
</organism>
<evidence type="ECO:0000256" key="4">
    <source>
        <dbReference type="SAM" id="Phobius"/>
    </source>
</evidence>
<dbReference type="NCBIfam" id="NF008437">
    <property type="entry name" value="PRK11280.1"/>
    <property type="match status" value="1"/>
</dbReference>
<gene>
    <name evidence="6" type="ORF">DFQ59_103140</name>
</gene>
<comment type="caution">
    <text evidence="6">The sequence shown here is derived from an EMBL/GenBank/DDBJ whole genome shotgun (WGS) entry which is preliminary data.</text>
</comment>
<evidence type="ECO:0000256" key="1">
    <source>
        <dbReference type="ARBA" id="ARBA00004370"/>
    </source>
</evidence>
<dbReference type="GO" id="GO:0019867">
    <property type="term" value="C:outer membrane"/>
    <property type="evidence" value="ECO:0007669"/>
    <property type="project" value="InterPro"/>
</dbReference>
<protein>
    <submittedName>
        <fullName evidence="6">Uncharacterized protein YcfJ</fullName>
    </submittedName>
</protein>
<evidence type="ECO:0000256" key="3">
    <source>
        <dbReference type="SAM" id="MobiDB-lite"/>
    </source>
</evidence>
<feature type="region of interest" description="Disordered" evidence="3">
    <location>
        <begin position="161"/>
        <end position="185"/>
    </location>
</feature>
<keyword evidence="2 4" id="KW-0472">Membrane</keyword>
<dbReference type="PANTHER" id="PTHR35603">
    <property type="match status" value="1"/>
</dbReference>
<feature type="domain" description="Glycine zipper 2TM" evidence="5">
    <location>
        <begin position="72"/>
        <end position="113"/>
    </location>
</feature>
<evidence type="ECO:0000259" key="5">
    <source>
        <dbReference type="Pfam" id="PF05433"/>
    </source>
</evidence>
<keyword evidence="7" id="KW-1185">Reference proteome</keyword>
<evidence type="ECO:0000313" key="7">
    <source>
        <dbReference type="Proteomes" id="UP000252707"/>
    </source>
</evidence>
<dbReference type="Pfam" id="PF05433">
    <property type="entry name" value="Rick_17kDa_Anti"/>
    <property type="match status" value="1"/>
</dbReference>
<evidence type="ECO:0000313" key="6">
    <source>
        <dbReference type="EMBL" id="RCX31176.1"/>
    </source>
</evidence>
<keyword evidence="4" id="KW-1133">Transmembrane helix</keyword>
<accession>A0A369CER4</accession>
<sequence length="185" mass="19216">MDRSMIVGVVVGVAVATAGGTIAGYNLLRKGPTEAQVLSVQEVTRTVSTPREECRDVAVTRQRPVQDEKRIAGTAIGAVVGGVVGSKIGGGSGKTLATIAGAAAGGYAGNQVQKNLQQRDTYTETQRECDTVTDSHEELVGYDVEYRLGEQVATVRMDHHPGETLPVKDGKVVTDAPAVGPTAGN</sequence>